<keyword evidence="2" id="KW-0808">Transferase</keyword>
<evidence type="ECO:0000256" key="8">
    <source>
        <dbReference type="SAM" id="MobiDB-lite"/>
    </source>
</evidence>
<dbReference type="InterPro" id="IPR013979">
    <property type="entry name" value="TIF_beta_prop-like"/>
</dbReference>
<dbReference type="Gene3D" id="2.130.10.10">
    <property type="entry name" value="YVTN repeat-like/Quinoprotein amine dehydrogenase"/>
    <property type="match status" value="2"/>
</dbReference>
<dbReference type="EC" id="2.7.11.1" evidence="1"/>
<organism evidence="10 11">
    <name type="scientific">Reticulibacter mediterranei</name>
    <dbReference type="NCBI Taxonomy" id="2778369"/>
    <lineage>
        <taxon>Bacteria</taxon>
        <taxon>Bacillati</taxon>
        <taxon>Chloroflexota</taxon>
        <taxon>Ktedonobacteria</taxon>
        <taxon>Ktedonobacterales</taxon>
        <taxon>Reticulibacteraceae</taxon>
        <taxon>Reticulibacter</taxon>
    </lineage>
</organism>
<keyword evidence="4" id="KW-0418">Kinase</keyword>
<dbReference type="SMART" id="SM00320">
    <property type="entry name" value="WD40"/>
    <property type="match status" value="5"/>
</dbReference>
<protein>
    <recommendedName>
        <fullName evidence="1">non-specific serine/threonine protein kinase</fullName>
        <ecNumber evidence="1">2.7.11.1</ecNumber>
    </recommendedName>
</protein>
<reference evidence="10" key="1">
    <citation type="submission" date="2020-10" db="EMBL/GenBank/DDBJ databases">
        <title>Taxonomic study of unclassified bacteria belonging to the class Ktedonobacteria.</title>
        <authorList>
            <person name="Yabe S."/>
            <person name="Wang C.M."/>
            <person name="Zheng Y."/>
            <person name="Sakai Y."/>
            <person name="Cavaletti L."/>
            <person name="Monciardini P."/>
            <person name="Donadio S."/>
        </authorList>
    </citation>
    <scope>NUCLEOTIDE SEQUENCE</scope>
    <source>
        <strain evidence="10">ID150040</strain>
    </source>
</reference>
<dbReference type="AlphaFoldDB" id="A0A8J3J0Z4"/>
<dbReference type="PANTHER" id="PTHR43289:SF6">
    <property type="entry name" value="SERINE_THREONINE-PROTEIN KINASE NEKL-3"/>
    <property type="match status" value="1"/>
</dbReference>
<comment type="caution">
    <text evidence="10">The sequence shown here is derived from an EMBL/GenBank/DDBJ whole genome shotgun (WGS) entry which is preliminary data.</text>
</comment>
<name>A0A8J3J0Z4_9CHLR</name>
<proteinExistence type="predicted"/>
<evidence type="ECO:0000256" key="7">
    <source>
        <dbReference type="PROSITE-ProRule" id="PRU10141"/>
    </source>
</evidence>
<dbReference type="PROSITE" id="PS00107">
    <property type="entry name" value="PROTEIN_KINASE_ATP"/>
    <property type="match status" value="1"/>
</dbReference>
<accession>A0A8J3J0Z4</accession>
<dbReference type="PROSITE" id="PS50011">
    <property type="entry name" value="PROTEIN_KINASE_DOM"/>
    <property type="match status" value="1"/>
</dbReference>
<dbReference type="Pfam" id="PF12894">
    <property type="entry name" value="ANAPC4_WD40"/>
    <property type="match status" value="1"/>
</dbReference>
<evidence type="ECO:0000256" key="5">
    <source>
        <dbReference type="ARBA" id="ARBA00022840"/>
    </source>
</evidence>
<dbReference type="GO" id="GO:0005524">
    <property type="term" value="F:ATP binding"/>
    <property type="evidence" value="ECO:0007669"/>
    <property type="project" value="UniProtKB-UniRule"/>
</dbReference>
<dbReference type="PROSITE" id="PS50082">
    <property type="entry name" value="WD_REPEATS_2"/>
    <property type="match status" value="1"/>
</dbReference>
<keyword evidence="6" id="KW-0853">WD repeat</keyword>
<dbReference type="InterPro" id="IPR024977">
    <property type="entry name" value="Apc4-like_WD40_dom"/>
</dbReference>
<dbReference type="PROSITE" id="PS00108">
    <property type="entry name" value="PROTEIN_KINASE_ST"/>
    <property type="match status" value="1"/>
</dbReference>
<dbReference type="SMART" id="SM00220">
    <property type="entry name" value="S_TKc"/>
    <property type="match status" value="1"/>
</dbReference>
<dbReference type="Proteomes" id="UP000597444">
    <property type="component" value="Unassembled WGS sequence"/>
</dbReference>
<dbReference type="InterPro" id="IPR000719">
    <property type="entry name" value="Prot_kinase_dom"/>
</dbReference>
<dbReference type="Gene3D" id="1.10.510.10">
    <property type="entry name" value="Transferase(Phosphotransferase) domain 1"/>
    <property type="match status" value="1"/>
</dbReference>
<evidence type="ECO:0000256" key="3">
    <source>
        <dbReference type="ARBA" id="ARBA00022741"/>
    </source>
</evidence>
<keyword evidence="5 7" id="KW-0067">ATP-binding</keyword>
<dbReference type="Pfam" id="PF08662">
    <property type="entry name" value="eIF2A"/>
    <property type="match status" value="1"/>
</dbReference>
<dbReference type="Pfam" id="PF00069">
    <property type="entry name" value="Pkinase"/>
    <property type="match status" value="1"/>
</dbReference>
<feature type="repeat" description="WD" evidence="6">
    <location>
        <begin position="496"/>
        <end position="527"/>
    </location>
</feature>
<dbReference type="InterPro" id="IPR017441">
    <property type="entry name" value="Protein_kinase_ATP_BS"/>
</dbReference>
<dbReference type="SUPFAM" id="SSF69322">
    <property type="entry name" value="Tricorn protease domain 2"/>
    <property type="match status" value="1"/>
</dbReference>
<dbReference type="PANTHER" id="PTHR43289">
    <property type="entry name" value="MITOGEN-ACTIVATED PROTEIN KINASE KINASE KINASE 20-RELATED"/>
    <property type="match status" value="1"/>
</dbReference>
<evidence type="ECO:0000256" key="2">
    <source>
        <dbReference type="ARBA" id="ARBA00022679"/>
    </source>
</evidence>
<gene>
    <name evidence="10" type="ORF">KSF_096490</name>
</gene>
<evidence type="ECO:0000256" key="1">
    <source>
        <dbReference type="ARBA" id="ARBA00012513"/>
    </source>
</evidence>
<evidence type="ECO:0000259" key="9">
    <source>
        <dbReference type="PROSITE" id="PS50011"/>
    </source>
</evidence>
<evidence type="ECO:0000313" key="11">
    <source>
        <dbReference type="Proteomes" id="UP000597444"/>
    </source>
</evidence>
<feature type="compositionally biased region" description="Polar residues" evidence="8">
    <location>
        <begin position="317"/>
        <end position="327"/>
    </location>
</feature>
<feature type="region of interest" description="Disordered" evidence="8">
    <location>
        <begin position="299"/>
        <end position="332"/>
    </location>
</feature>
<keyword evidence="11" id="KW-1185">Reference proteome</keyword>
<keyword evidence="3 7" id="KW-0547">Nucleotide-binding</keyword>
<feature type="domain" description="Protein kinase" evidence="9">
    <location>
        <begin position="12"/>
        <end position="269"/>
    </location>
</feature>
<dbReference type="CDD" id="cd14014">
    <property type="entry name" value="STKc_PknB_like"/>
    <property type="match status" value="1"/>
</dbReference>
<dbReference type="InterPro" id="IPR015943">
    <property type="entry name" value="WD40/YVTN_repeat-like_dom_sf"/>
</dbReference>
<dbReference type="GO" id="GO:0004674">
    <property type="term" value="F:protein serine/threonine kinase activity"/>
    <property type="evidence" value="ECO:0007669"/>
    <property type="project" value="UniProtKB-EC"/>
</dbReference>
<dbReference type="SUPFAM" id="SSF56112">
    <property type="entry name" value="Protein kinase-like (PK-like)"/>
    <property type="match status" value="1"/>
</dbReference>
<dbReference type="InterPro" id="IPR011009">
    <property type="entry name" value="Kinase-like_dom_sf"/>
</dbReference>
<evidence type="ECO:0000313" key="10">
    <source>
        <dbReference type="EMBL" id="GHO99601.1"/>
    </source>
</evidence>
<sequence>MDDLTGQLWGSYRLTQLLGRGGFAEVYLGEHVRLRIAAAVKILHAHLSDEGVAAFQREAQVIAELAHPHIVHVLDFDAQQGRPFLVLDYAPGGSLRQRHARGARVPSGRVVEYVRQVADALSYAHEQKLIHRDVKPENMLVGRMDEVLLSDFGIVAIAHSTSSMSTQASMGTLPYMAPEQIQGKPRPASDQYALAITVYQWLSGTLPFQGSAVEIIAQHLGVPVPPLRTHVLGIEQEVDQVVLKALAKAPEERFATVQDFAAALERAVMGQATISPPVLDTGEIIRASAPSNAVVVLPSDQKPSVPQEPPVDRTVSAPLSPTPSAVTQKDMPIPSAAPLLPAQLRLPSVPLVSRREVITGLVAGGVSVGSAALLGYLSASSLPSTSSANSDVKYSYTLGSAVEYLSWSPDGKYLAALDRSHMQVVVWTPVDGRIVTTYKSQADPFLDMLWSPDSQLIAVVMGGDVMIGTGRKVFVWNASNGKNILTYQGRAPFINLSWSADSKFIMTAEGDGQVRIWSATNGKVAHSFSWVEGQTTTPPDGGMRGSPNGKYIAISGILTGHSISIFQADNGRDVAEAEMDGKPGWPVWFGWSADSAYIAGGGVSRAAFIQIWQASTGNSMMIYRGHSGSIDAFAWSPDGAYIASVSNGSELPGIHVWSTKTGERLRIHHLTSVTGLDWSPDGRYIIAASSAQIVLWQAP</sequence>
<dbReference type="InterPro" id="IPR008271">
    <property type="entry name" value="Ser/Thr_kinase_AS"/>
</dbReference>
<dbReference type="Gene3D" id="3.30.200.20">
    <property type="entry name" value="Phosphorylase Kinase, domain 1"/>
    <property type="match status" value="1"/>
</dbReference>
<evidence type="ECO:0000256" key="4">
    <source>
        <dbReference type="ARBA" id="ARBA00022777"/>
    </source>
</evidence>
<dbReference type="RefSeq" id="WP_220210240.1">
    <property type="nucleotide sequence ID" value="NZ_BNJK01000002.1"/>
</dbReference>
<dbReference type="InterPro" id="IPR001680">
    <property type="entry name" value="WD40_rpt"/>
</dbReference>
<dbReference type="EMBL" id="BNJK01000002">
    <property type="protein sequence ID" value="GHO99601.1"/>
    <property type="molecule type" value="Genomic_DNA"/>
</dbReference>
<feature type="binding site" evidence="7">
    <location>
        <position position="41"/>
    </location>
    <ligand>
        <name>ATP</name>
        <dbReference type="ChEBI" id="CHEBI:30616"/>
    </ligand>
</feature>
<evidence type="ECO:0000256" key="6">
    <source>
        <dbReference type="PROSITE-ProRule" id="PRU00221"/>
    </source>
</evidence>